<dbReference type="InterPro" id="IPR013749">
    <property type="entry name" value="PM/HMP-P_kinase-1"/>
</dbReference>
<name>A0A1I4BDC4_9HYPH</name>
<dbReference type="GO" id="GO:0009228">
    <property type="term" value="P:thiamine biosynthetic process"/>
    <property type="evidence" value="ECO:0007669"/>
    <property type="project" value="InterPro"/>
</dbReference>
<dbReference type="Proteomes" id="UP000198755">
    <property type="component" value="Unassembled WGS sequence"/>
</dbReference>
<evidence type="ECO:0000256" key="2">
    <source>
        <dbReference type="ARBA" id="ARBA00012135"/>
    </source>
</evidence>
<evidence type="ECO:0000313" key="9">
    <source>
        <dbReference type="Proteomes" id="UP000198755"/>
    </source>
</evidence>
<dbReference type="CDD" id="cd01169">
    <property type="entry name" value="HMPP_kinase"/>
    <property type="match status" value="1"/>
</dbReference>
<evidence type="ECO:0000256" key="4">
    <source>
        <dbReference type="ARBA" id="ARBA00022741"/>
    </source>
</evidence>
<dbReference type="InterPro" id="IPR029056">
    <property type="entry name" value="Ribokinase-like"/>
</dbReference>
<dbReference type="InterPro" id="IPR004399">
    <property type="entry name" value="HMP/HMP-P_kinase_dom"/>
</dbReference>
<gene>
    <name evidence="8" type="ORF">SAMN05444581_11469</name>
</gene>
<dbReference type="RefSeq" id="WP_091685033.1">
    <property type="nucleotide sequence ID" value="NZ_FOSN01000014.1"/>
</dbReference>
<keyword evidence="9" id="KW-1185">Reference proteome</keyword>
<dbReference type="EMBL" id="FOSN01000014">
    <property type="protein sequence ID" value="SFK66812.1"/>
    <property type="molecule type" value="Genomic_DNA"/>
</dbReference>
<dbReference type="SUPFAM" id="SSF53613">
    <property type="entry name" value="Ribokinase-like"/>
    <property type="match status" value="1"/>
</dbReference>
<evidence type="ECO:0000259" key="7">
    <source>
        <dbReference type="Pfam" id="PF08543"/>
    </source>
</evidence>
<dbReference type="GO" id="GO:0005829">
    <property type="term" value="C:cytosol"/>
    <property type="evidence" value="ECO:0007669"/>
    <property type="project" value="TreeGrafter"/>
</dbReference>
<dbReference type="FunFam" id="3.40.1190.20:FF:000003">
    <property type="entry name" value="Phosphomethylpyrimidine kinase ThiD"/>
    <property type="match status" value="1"/>
</dbReference>
<dbReference type="EC" id="2.7.1.49" evidence="2"/>
<reference evidence="8 9" key="1">
    <citation type="submission" date="2016-10" db="EMBL/GenBank/DDBJ databases">
        <authorList>
            <person name="de Groot N.N."/>
        </authorList>
    </citation>
    <scope>NUCLEOTIDE SEQUENCE [LARGE SCALE GENOMIC DNA]</scope>
    <source>
        <strain evidence="8 9">NE2</strain>
    </source>
</reference>
<dbReference type="Gene3D" id="3.40.1190.20">
    <property type="match status" value="1"/>
</dbReference>
<dbReference type="AlphaFoldDB" id="A0A1I4BDC4"/>
<dbReference type="OrthoDB" id="9810880at2"/>
<keyword evidence="6" id="KW-0067">ATP-binding</keyword>
<comment type="pathway">
    <text evidence="1">Cofactor biosynthesis; thiamine diphosphate biosynthesis.</text>
</comment>
<dbReference type="Pfam" id="PF08543">
    <property type="entry name" value="Phos_pyr_kin"/>
    <property type="match status" value="1"/>
</dbReference>
<keyword evidence="4" id="KW-0547">Nucleotide-binding</keyword>
<dbReference type="GO" id="GO:0008972">
    <property type="term" value="F:phosphomethylpyrimidine kinase activity"/>
    <property type="evidence" value="ECO:0007669"/>
    <property type="project" value="InterPro"/>
</dbReference>
<dbReference type="UniPathway" id="UPA00060">
    <property type="reaction ID" value="UER00138"/>
</dbReference>
<evidence type="ECO:0000256" key="1">
    <source>
        <dbReference type="ARBA" id="ARBA00004948"/>
    </source>
</evidence>
<dbReference type="GO" id="GO:0009229">
    <property type="term" value="P:thiamine diphosphate biosynthetic process"/>
    <property type="evidence" value="ECO:0007669"/>
    <property type="project" value="UniProtKB-UniPathway"/>
</dbReference>
<evidence type="ECO:0000256" key="5">
    <source>
        <dbReference type="ARBA" id="ARBA00022777"/>
    </source>
</evidence>
<dbReference type="STRING" id="1612308.SAMN05444581_11469"/>
<dbReference type="GO" id="GO:0005524">
    <property type="term" value="F:ATP binding"/>
    <property type="evidence" value="ECO:0007669"/>
    <property type="project" value="UniProtKB-KW"/>
</dbReference>
<dbReference type="GO" id="GO:0008902">
    <property type="term" value="F:hydroxymethylpyrimidine kinase activity"/>
    <property type="evidence" value="ECO:0007669"/>
    <property type="project" value="UniProtKB-EC"/>
</dbReference>
<evidence type="ECO:0000256" key="6">
    <source>
        <dbReference type="ARBA" id="ARBA00022840"/>
    </source>
</evidence>
<evidence type="ECO:0000313" key="8">
    <source>
        <dbReference type="EMBL" id="SFK66812.1"/>
    </source>
</evidence>
<dbReference type="PANTHER" id="PTHR20858">
    <property type="entry name" value="PHOSPHOMETHYLPYRIMIDINE KINASE"/>
    <property type="match status" value="1"/>
</dbReference>
<feature type="domain" description="Pyridoxamine kinase/Phosphomethylpyrimidine kinase" evidence="7">
    <location>
        <begin position="12"/>
        <end position="258"/>
    </location>
</feature>
<accession>A0A1I4BDC4</accession>
<dbReference type="NCBIfam" id="TIGR00097">
    <property type="entry name" value="HMP-P_kinase"/>
    <property type="match status" value="1"/>
</dbReference>
<dbReference type="PANTHER" id="PTHR20858:SF17">
    <property type="entry name" value="HYDROXYMETHYLPYRIMIDINE_PHOSPHOMETHYLPYRIMIDINE KINASE THI20-RELATED"/>
    <property type="match status" value="1"/>
</dbReference>
<evidence type="ECO:0000256" key="3">
    <source>
        <dbReference type="ARBA" id="ARBA00022679"/>
    </source>
</evidence>
<keyword evidence="5 8" id="KW-0418">Kinase</keyword>
<organism evidence="8 9">
    <name type="scientific">Methylocapsa palsarum</name>
    <dbReference type="NCBI Taxonomy" id="1612308"/>
    <lineage>
        <taxon>Bacteria</taxon>
        <taxon>Pseudomonadati</taxon>
        <taxon>Pseudomonadota</taxon>
        <taxon>Alphaproteobacteria</taxon>
        <taxon>Hyphomicrobiales</taxon>
        <taxon>Beijerinckiaceae</taxon>
        <taxon>Methylocapsa</taxon>
    </lineage>
</organism>
<protein>
    <recommendedName>
        <fullName evidence="2">hydroxymethylpyrimidine kinase</fullName>
        <ecNumber evidence="2">2.7.1.49</ecNumber>
    </recommendedName>
</protein>
<proteinExistence type="predicted"/>
<sequence length="273" mass="27707">MIPNLLSIAGSDPSGGAGIQADLKTFAALRCHGMAVITALTAQNTLGVKAIHLPPPEFVSAQIDAIFADIEVAAVKTGMLASAAIVAAVADRLAVHRPRFIVVDPVLVASSGDLLTTPDVGQAIVRHLFPLATIITPNQSEAALLTGLPFACDHAQKRATAEALLGLGAKAALVKGGHDDGASADDLLFDGLDENIYSAPRIATRNNHGTGCTLSSAIAASLAQGLALPEAVGAAKAFLTAALAAADELNVGHGHGPAHHFSALWPRSSGDPR</sequence>
<keyword evidence="3" id="KW-0808">Transferase</keyword>